<proteinExistence type="predicted"/>
<organism evidence="1 2">
    <name type="scientific">Nostoc sphaeroides CCNUC1</name>
    <dbReference type="NCBI Taxonomy" id="2653204"/>
    <lineage>
        <taxon>Bacteria</taxon>
        <taxon>Bacillati</taxon>
        <taxon>Cyanobacteriota</taxon>
        <taxon>Cyanophyceae</taxon>
        <taxon>Nostocales</taxon>
        <taxon>Nostocaceae</taxon>
        <taxon>Nostoc</taxon>
    </lineage>
</organism>
<reference evidence="1 2" key="1">
    <citation type="submission" date="2019-10" db="EMBL/GenBank/DDBJ databases">
        <title>Genomic and transcriptomic insights into the perfect genentic adaptation of a filamentous nitrogen-fixing cyanobacterium to rice fields.</title>
        <authorList>
            <person name="Chen Z."/>
        </authorList>
    </citation>
    <scope>NUCLEOTIDE SEQUENCE [LARGE SCALE GENOMIC DNA]</scope>
    <source>
        <strain evidence="1">CCNUC1</strain>
    </source>
</reference>
<dbReference type="AlphaFoldDB" id="A0A5P8W8F0"/>
<name>A0A5P8W8F0_9NOSO</name>
<accession>A0A5P8W8F0</accession>
<dbReference type="Proteomes" id="UP000326678">
    <property type="component" value="Chromosome Gxm1"/>
</dbReference>
<dbReference type="EMBL" id="CP045226">
    <property type="protein sequence ID" value="QFS48944.1"/>
    <property type="molecule type" value="Genomic_DNA"/>
</dbReference>
<keyword evidence="2" id="KW-1185">Reference proteome</keyword>
<evidence type="ECO:0000313" key="1">
    <source>
        <dbReference type="EMBL" id="QFS48944.1"/>
    </source>
</evidence>
<gene>
    <name evidence="1" type="ORF">GXM_06438</name>
</gene>
<protein>
    <submittedName>
        <fullName evidence="1">Uncharacterized protein</fullName>
    </submittedName>
</protein>
<dbReference type="KEGG" id="nsh:GXM_06438"/>
<evidence type="ECO:0000313" key="2">
    <source>
        <dbReference type="Proteomes" id="UP000326678"/>
    </source>
</evidence>
<sequence length="38" mass="4375">MIGITGTKTLPEYNRHYEELINPQTNPIAYNSIICHQT</sequence>